<dbReference type="SUPFAM" id="SSF51735">
    <property type="entry name" value="NAD(P)-binding Rossmann-fold domains"/>
    <property type="match status" value="1"/>
</dbReference>
<reference evidence="2" key="1">
    <citation type="submission" date="2011-04" db="EMBL/GenBank/DDBJ databases">
        <title>Evolution of plant cell wall degrading machinery underlies the functional diversity of forest fungi.</title>
        <authorList>
            <consortium name="US DOE Joint Genome Institute (JGI-PGF)"/>
            <person name="Eastwood D.C."/>
            <person name="Floudas D."/>
            <person name="Binder M."/>
            <person name="Majcherczyk A."/>
            <person name="Schneider P."/>
            <person name="Aerts A."/>
            <person name="Asiegbu F.O."/>
            <person name="Baker S.E."/>
            <person name="Barry K."/>
            <person name="Bendiksby M."/>
            <person name="Blumentritt M."/>
            <person name="Coutinho P.M."/>
            <person name="Cullen D."/>
            <person name="Cullen D."/>
            <person name="Gathman A."/>
            <person name="Goodell B."/>
            <person name="Henrissat B."/>
            <person name="Ihrmark K."/>
            <person name="Kauserud H."/>
            <person name="Kohler A."/>
            <person name="LaButti K."/>
            <person name="Lapidus A."/>
            <person name="Lavin J.L."/>
            <person name="Lee Y.-H."/>
            <person name="Lindquist E."/>
            <person name="Lilly W."/>
            <person name="Lucas S."/>
            <person name="Morin E."/>
            <person name="Murat C."/>
            <person name="Oguiza J.A."/>
            <person name="Park J."/>
            <person name="Pisabarro A.G."/>
            <person name="Riley R."/>
            <person name="Rosling A."/>
            <person name="Salamov A."/>
            <person name="Schmidt O."/>
            <person name="Schmutz J."/>
            <person name="Skrede I."/>
            <person name="Stenlid J."/>
            <person name="Wiebenga A."/>
            <person name="Xie X."/>
            <person name="Kues U."/>
            <person name="Hibbett D.S."/>
            <person name="Hoffmeister D."/>
            <person name="Hogberg N."/>
            <person name="Martin F."/>
            <person name="Grigoriev I.V."/>
            <person name="Watkinson S.C."/>
        </authorList>
    </citation>
    <scope>NUCLEOTIDE SEQUENCE</scope>
    <source>
        <strain evidence="2">S7.9</strain>
    </source>
</reference>
<dbReference type="Pfam" id="PF00106">
    <property type="entry name" value="adh_short"/>
    <property type="match status" value="1"/>
</dbReference>
<sequence length="269" mass="29325">MSSYAITGAARGIGYEYVNQLSANSANTVFALVRNKATATKLVELGRSNVYVIQADITDNKTLKAAAAEISKVTGGSLDHLINNAAYAGEEARDRIKYDLDEFPAHMEEDLTRDLSHSFNVNAIAVVHTINIFLPLLRNGNAKKVITISTGLADTDFIVKSETYATSSYSISKAAVNMVVAFYAAKFKSQGFVFLALSPGLVNTALKPPTQEEIAEFSLMLKKFRTLYPDFEGPITPETSVRMQLEVINKITVADTGAFLSHKGSKEWL</sequence>
<evidence type="ECO:0000256" key="1">
    <source>
        <dbReference type="ARBA" id="ARBA00022857"/>
    </source>
</evidence>
<keyword evidence="1" id="KW-0521">NADP</keyword>
<dbReference type="Proteomes" id="UP000008064">
    <property type="component" value="Unassembled WGS sequence"/>
</dbReference>
<dbReference type="OrthoDB" id="9876299at2759"/>
<organism>
    <name type="scientific">Serpula lacrymans var. lacrymans (strain S7.9)</name>
    <name type="common">Dry rot fungus</name>
    <dbReference type="NCBI Taxonomy" id="578457"/>
    <lineage>
        <taxon>Eukaryota</taxon>
        <taxon>Fungi</taxon>
        <taxon>Dikarya</taxon>
        <taxon>Basidiomycota</taxon>
        <taxon>Agaricomycotina</taxon>
        <taxon>Agaricomycetes</taxon>
        <taxon>Agaricomycetidae</taxon>
        <taxon>Boletales</taxon>
        <taxon>Coniophorineae</taxon>
        <taxon>Serpulaceae</taxon>
        <taxon>Serpula</taxon>
    </lineage>
</organism>
<dbReference type="Gene3D" id="3.40.50.720">
    <property type="entry name" value="NAD(P)-binding Rossmann-like Domain"/>
    <property type="match status" value="1"/>
</dbReference>
<dbReference type="RefSeq" id="XP_007313034.1">
    <property type="nucleotide sequence ID" value="XM_007312972.1"/>
</dbReference>
<evidence type="ECO:0000313" key="2">
    <source>
        <dbReference type="EMBL" id="EGO31150.1"/>
    </source>
</evidence>
<dbReference type="HOGENOM" id="CLU_010194_9_2_1"/>
<protein>
    <recommendedName>
        <fullName evidence="3">NAD(P)-binding protein</fullName>
    </recommendedName>
</protein>
<dbReference type="PRINTS" id="PR00081">
    <property type="entry name" value="GDHRDH"/>
</dbReference>
<dbReference type="GO" id="GO:0016616">
    <property type="term" value="F:oxidoreductase activity, acting on the CH-OH group of donors, NAD or NADP as acceptor"/>
    <property type="evidence" value="ECO:0007669"/>
    <property type="project" value="TreeGrafter"/>
</dbReference>
<dbReference type="PANTHER" id="PTHR45458">
    <property type="entry name" value="SHORT-CHAIN DEHYDROGENASE/REDUCTASE SDR"/>
    <property type="match status" value="1"/>
</dbReference>
<accession>F8NF30</accession>
<dbReference type="PROSITE" id="PS00061">
    <property type="entry name" value="ADH_SHORT"/>
    <property type="match status" value="1"/>
</dbReference>
<dbReference type="InterPro" id="IPR052184">
    <property type="entry name" value="SDR_enzymes"/>
</dbReference>
<name>F8NF30_SERL9</name>
<dbReference type="EMBL" id="GL945428">
    <property type="protein sequence ID" value="EGO31150.1"/>
    <property type="molecule type" value="Genomic_DNA"/>
</dbReference>
<gene>
    <name evidence="2" type="ORF">SERLADRAFT_444726</name>
</gene>
<dbReference type="InterPro" id="IPR036291">
    <property type="entry name" value="NAD(P)-bd_dom_sf"/>
</dbReference>
<dbReference type="GeneID" id="18816132"/>
<dbReference type="InterPro" id="IPR020904">
    <property type="entry name" value="Sc_DH/Rdtase_CS"/>
</dbReference>
<dbReference type="KEGG" id="sla:SERLADRAFT_444726"/>
<dbReference type="InterPro" id="IPR002347">
    <property type="entry name" value="SDR_fam"/>
</dbReference>
<evidence type="ECO:0008006" key="3">
    <source>
        <dbReference type="Google" id="ProtNLM"/>
    </source>
</evidence>
<proteinExistence type="predicted"/>
<dbReference type="AlphaFoldDB" id="F8NF30"/>
<dbReference type="PANTHER" id="PTHR45458:SF3">
    <property type="entry name" value="CHAIN DEHYDROGENASE (ATSC), PUTATIVE-RELATED"/>
    <property type="match status" value="1"/>
</dbReference>